<evidence type="ECO:0000256" key="2">
    <source>
        <dbReference type="SAM" id="MobiDB-lite"/>
    </source>
</evidence>
<dbReference type="RefSeq" id="WP_311344295.1">
    <property type="nucleotide sequence ID" value="NZ_JAVREI010000002.1"/>
</dbReference>
<sequence length="559" mass="60627">MREHPRLGTGVWKRTLASAGFVGLLLGTAACGGGDGGDGGGTPQAVGQDDFSEQGDPVTGGTIEVGLEAETNSWLPGEGTFGNPGTSVAYAIYDPLVKRTEEGDLKPYLAESIEPNEDFTQWTLKLRPDVQFHDGTPLDAQALKTIWDEYLTVPTSNVAASLSDVTSMEVVDDLTVRYNLADTNAAFPDVLTQSPGWPFSPTAAAAAGEDAGANPVGTGPFEFVSWQRDNDLVVERNDDYWQEGLPYLDGITFRPIPDEDTRLASLQSGDIQAMQSLRQSTIARARDLDGVDNYEYLGNNSGGSLINTTKPPFDDPRVRQALGHAVNQEALIEVLGGTGLTPEATQYFSPDSPFYSEDAAEAFPDYDPERAQELYDEYINDPQRSDGQPVGSPISFTYACPPDPSLNELSQLYQSFWNGIGMDVDLTTVEQAAHIQNAIARDYDVQCFRFSSEEDPYYILKDAFTPGALNFTGYTSAVIDENLEILRSTTDLEERQAAVEEISLDVSENVPNLFTGYTLTDIAVQDEVKNVGGWEFPDGTPGNGVPGATAMWGHVWLAE</sequence>
<feature type="region of interest" description="Disordered" evidence="2">
    <location>
        <begin position="35"/>
        <end position="61"/>
    </location>
</feature>
<dbReference type="PANTHER" id="PTHR30290:SF38">
    <property type="entry name" value="D,D-DIPEPTIDE-BINDING PERIPLASMIC PROTEIN DDPA-RELATED"/>
    <property type="match status" value="1"/>
</dbReference>
<accession>A0ABU2K5L3</accession>
<proteinExistence type="predicted"/>
<dbReference type="Gene3D" id="3.10.105.10">
    <property type="entry name" value="Dipeptide-binding Protein, Domain 3"/>
    <property type="match status" value="1"/>
</dbReference>
<dbReference type="EMBL" id="JAVREI010000002">
    <property type="protein sequence ID" value="MDT0275473.1"/>
    <property type="molecule type" value="Genomic_DNA"/>
</dbReference>
<dbReference type="InterPro" id="IPR030678">
    <property type="entry name" value="Peptide/Ni-bd"/>
</dbReference>
<dbReference type="InterPro" id="IPR039424">
    <property type="entry name" value="SBP_5"/>
</dbReference>
<dbReference type="Pfam" id="PF00496">
    <property type="entry name" value="SBP_bac_5"/>
    <property type="match status" value="1"/>
</dbReference>
<dbReference type="PROSITE" id="PS51257">
    <property type="entry name" value="PROKAR_LIPOPROTEIN"/>
    <property type="match status" value="1"/>
</dbReference>
<comment type="caution">
    <text evidence="4">The sequence shown here is derived from an EMBL/GenBank/DDBJ whole genome shotgun (WGS) entry which is preliminary data.</text>
</comment>
<evidence type="ECO:0000313" key="4">
    <source>
        <dbReference type="EMBL" id="MDT0275473.1"/>
    </source>
</evidence>
<dbReference type="PANTHER" id="PTHR30290">
    <property type="entry name" value="PERIPLASMIC BINDING COMPONENT OF ABC TRANSPORTER"/>
    <property type="match status" value="1"/>
</dbReference>
<protein>
    <submittedName>
        <fullName evidence="4">ABC transporter substrate-binding protein</fullName>
    </submittedName>
</protein>
<name>A0ABU2K5L3_9ACTN</name>
<dbReference type="Proteomes" id="UP001183222">
    <property type="component" value="Unassembled WGS sequence"/>
</dbReference>
<dbReference type="SUPFAM" id="SSF53850">
    <property type="entry name" value="Periplasmic binding protein-like II"/>
    <property type="match status" value="1"/>
</dbReference>
<dbReference type="Gene3D" id="3.40.190.10">
    <property type="entry name" value="Periplasmic binding protein-like II"/>
    <property type="match status" value="1"/>
</dbReference>
<evidence type="ECO:0000313" key="5">
    <source>
        <dbReference type="Proteomes" id="UP001183222"/>
    </source>
</evidence>
<reference evidence="5" key="1">
    <citation type="submission" date="2023-07" db="EMBL/GenBank/DDBJ databases">
        <title>30 novel species of actinomycetes from the DSMZ collection.</title>
        <authorList>
            <person name="Nouioui I."/>
        </authorList>
    </citation>
    <scope>NUCLEOTIDE SEQUENCE [LARGE SCALE GENOMIC DNA]</scope>
    <source>
        <strain evidence="5">DSM 46792</strain>
    </source>
</reference>
<gene>
    <name evidence="4" type="ORF">RM425_06110</name>
</gene>
<keyword evidence="5" id="KW-1185">Reference proteome</keyword>
<feature type="domain" description="Solute-binding protein family 5" evidence="3">
    <location>
        <begin position="105"/>
        <end position="457"/>
    </location>
</feature>
<evidence type="ECO:0000256" key="1">
    <source>
        <dbReference type="ARBA" id="ARBA00022729"/>
    </source>
</evidence>
<keyword evidence="1" id="KW-0732">Signal</keyword>
<organism evidence="4 5">
    <name type="scientific">Blastococcus goldschmidtiae</name>
    <dbReference type="NCBI Taxonomy" id="3075546"/>
    <lineage>
        <taxon>Bacteria</taxon>
        <taxon>Bacillati</taxon>
        <taxon>Actinomycetota</taxon>
        <taxon>Actinomycetes</taxon>
        <taxon>Geodermatophilales</taxon>
        <taxon>Geodermatophilaceae</taxon>
        <taxon>Blastococcus</taxon>
    </lineage>
</organism>
<dbReference type="PIRSF" id="PIRSF002741">
    <property type="entry name" value="MppA"/>
    <property type="match status" value="1"/>
</dbReference>
<evidence type="ECO:0000259" key="3">
    <source>
        <dbReference type="Pfam" id="PF00496"/>
    </source>
</evidence>
<dbReference type="InterPro" id="IPR000914">
    <property type="entry name" value="SBP_5_dom"/>
</dbReference>